<dbReference type="AlphaFoldDB" id="A0AAV3XBX8"/>
<comment type="caution">
    <text evidence="1">The sequence shown here is derived from an EMBL/GenBank/DDBJ whole genome shotgun (WGS) entry which is preliminary data.</text>
</comment>
<protein>
    <submittedName>
        <fullName evidence="1">Uncharacterized protein</fullName>
    </submittedName>
</protein>
<keyword evidence="2" id="KW-1185">Reference proteome</keyword>
<dbReference type="Proteomes" id="UP001050975">
    <property type="component" value="Unassembled WGS sequence"/>
</dbReference>
<dbReference type="RefSeq" id="WP_226586237.1">
    <property type="nucleotide sequence ID" value="NZ_BLAY01000090.1"/>
</dbReference>
<evidence type="ECO:0000313" key="2">
    <source>
        <dbReference type="Proteomes" id="UP001050975"/>
    </source>
</evidence>
<evidence type="ECO:0000313" key="1">
    <source>
        <dbReference type="EMBL" id="GET40397.1"/>
    </source>
</evidence>
<proteinExistence type="predicted"/>
<gene>
    <name evidence="1" type="ORF">MiSe_52060</name>
</gene>
<accession>A0AAV3XBX8</accession>
<reference evidence="1" key="1">
    <citation type="submission" date="2019-10" db="EMBL/GenBank/DDBJ databases">
        <title>Draft genome sequece of Microseira wollei NIES-4236.</title>
        <authorList>
            <person name="Yamaguchi H."/>
            <person name="Suzuki S."/>
            <person name="Kawachi M."/>
        </authorList>
    </citation>
    <scope>NUCLEOTIDE SEQUENCE</scope>
    <source>
        <strain evidence="1">NIES-4236</strain>
    </source>
</reference>
<sequence>MSQVQPSGFVCQARTVNGAATQTCGVPHTSAIRCTLHGIFKNGGEDEQDRQDEENRTYAKKPGFYVYAETLVISS</sequence>
<name>A0AAV3XBX8_9CYAN</name>
<dbReference type="EMBL" id="BLAY01000090">
    <property type="protein sequence ID" value="GET40397.1"/>
    <property type="molecule type" value="Genomic_DNA"/>
</dbReference>
<organism evidence="1 2">
    <name type="scientific">Microseira wollei NIES-4236</name>
    <dbReference type="NCBI Taxonomy" id="2530354"/>
    <lineage>
        <taxon>Bacteria</taxon>
        <taxon>Bacillati</taxon>
        <taxon>Cyanobacteriota</taxon>
        <taxon>Cyanophyceae</taxon>
        <taxon>Oscillatoriophycideae</taxon>
        <taxon>Aerosakkonematales</taxon>
        <taxon>Aerosakkonemataceae</taxon>
        <taxon>Microseira</taxon>
    </lineage>
</organism>